<dbReference type="RefSeq" id="WP_343913163.1">
    <property type="nucleotide sequence ID" value="NZ_BAAAGE010000003.1"/>
</dbReference>
<reference evidence="2 3" key="1">
    <citation type="journal article" date="2019" name="Int. J. Syst. Evol. Microbiol.">
        <title>The Global Catalogue of Microorganisms (GCM) 10K type strain sequencing project: providing services to taxonomists for standard genome sequencing and annotation.</title>
        <authorList>
            <consortium name="The Broad Institute Genomics Platform"/>
            <consortium name="The Broad Institute Genome Sequencing Center for Infectious Disease"/>
            <person name="Wu L."/>
            <person name="Ma J."/>
        </authorList>
    </citation>
    <scope>NUCLEOTIDE SEQUENCE [LARGE SCALE GENOMIC DNA]</scope>
    <source>
        <strain evidence="2 3">JCM 15974</strain>
    </source>
</reference>
<evidence type="ECO:0000313" key="2">
    <source>
        <dbReference type="EMBL" id="GAA0725314.1"/>
    </source>
</evidence>
<gene>
    <name evidence="2" type="ORF">GCM10009430_30760</name>
</gene>
<keyword evidence="1" id="KW-0732">Signal</keyword>
<feature type="signal peptide" evidence="1">
    <location>
        <begin position="1"/>
        <end position="22"/>
    </location>
</feature>
<sequence>MKKYFAYCLVIVSLLLNGNIYAQNNDDQDESLVESQERFITLNQLQNNSVVQAQRESFMNNNSVFIQQVGTNNQVFSTITAQTSDIRLNQNGEQNLIDINETSKDIEKFITQNGNNNRVIDFSFNPEVSTNLEILQDGDNLSFEKFGSNELSNNLKFKMTGNARTIIVRSF</sequence>
<evidence type="ECO:0000256" key="1">
    <source>
        <dbReference type="SAM" id="SignalP"/>
    </source>
</evidence>
<dbReference type="Proteomes" id="UP001501758">
    <property type="component" value="Unassembled WGS sequence"/>
</dbReference>
<organism evidence="2 3">
    <name type="scientific">Aquimarina litoralis</name>
    <dbReference type="NCBI Taxonomy" id="584605"/>
    <lineage>
        <taxon>Bacteria</taxon>
        <taxon>Pseudomonadati</taxon>
        <taxon>Bacteroidota</taxon>
        <taxon>Flavobacteriia</taxon>
        <taxon>Flavobacteriales</taxon>
        <taxon>Flavobacteriaceae</taxon>
        <taxon>Aquimarina</taxon>
    </lineage>
</organism>
<proteinExistence type="predicted"/>
<name>A0ABN1J0P7_9FLAO</name>
<feature type="chain" id="PRO_5045862446" description="Curlin associated repeat-containing protein" evidence="1">
    <location>
        <begin position="23"/>
        <end position="171"/>
    </location>
</feature>
<accession>A0ABN1J0P7</accession>
<evidence type="ECO:0000313" key="3">
    <source>
        <dbReference type="Proteomes" id="UP001501758"/>
    </source>
</evidence>
<dbReference type="EMBL" id="BAAAGE010000003">
    <property type="protein sequence ID" value="GAA0725314.1"/>
    <property type="molecule type" value="Genomic_DNA"/>
</dbReference>
<protein>
    <recommendedName>
        <fullName evidence="4">Curlin associated repeat-containing protein</fullName>
    </recommendedName>
</protein>
<comment type="caution">
    <text evidence="2">The sequence shown here is derived from an EMBL/GenBank/DDBJ whole genome shotgun (WGS) entry which is preliminary data.</text>
</comment>
<evidence type="ECO:0008006" key="4">
    <source>
        <dbReference type="Google" id="ProtNLM"/>
    </source>
</evidence>
<keyword evidence="3" id="KW-1185">Reference proteome</keyword>